<protein>
    <submittedName>
        <fullName evidence="1">YkuS family protein</fullName>
    </submittedName>
</protein>
<dbReference type="Pfam" id="PF03698">
    <property type="entry name" value="UPF0180"/>
    <property type="match status" value="1"/>
</dbReference>
<dbReference type="Proteomes" id="UP000465601">
    <property type="component" value="Unassembled WGS sequence"/>
</dbReference>
<accession>A0A833MDK6</accession>
<evidence type="ECO:0000313" key="2">
    <source>
        <dbReference type="Proteomes" id="UP000465601"/>
    </source>
</evidence>
<dbReference type="OrthoDB" id="1708042at2"/>
<sequence>MGVEGSLTNVRDYLQQKGFKVEALGSNNNLNKYAAIVITGQDSNMMGIEDTYTKAPIIDARGQTAEAIHDEIRRRLS</sequence>
<comment type="caution">
    <text evidence="1">The sequence shown here is derived from an EMBL/GenBank/DDBJ whole genome shotgun (WGS) entry which is preliminary data.</text>
</comment>
<name>A0A833MDK6_9FIRM</name>
<keyword evidence="2" id="KW-1185">Reference proteome</keyword>
<dbReference type="InterPro" id="IPR005370">
    <property type="entry name" value="UPF0180"/>
</dbReference>
<evidence type="ECO:0000313" key="1">
    <source>
        <dbReference type="EMBL" id="KAB3529090.1"/>
    </source>
</evidence>
<proteinExistence type="predicted"/>
<dbReference type="EMBL" id="WBZB01000037">
    <property type="protein sequence ID" value="KAB3529090.1"/>
    <property type="molecule type" value="Genomic_DNA"/>
</dbReference>
<dbReference type="AlphaFoldDB" id="A0A833MDK6"/>
<organism evidence="1 2">
    <name type="scientific">Alkaliphilus serpentinus</name>
    <dbReference type="NCBI Taxonomy" id="1482731"/>
    <lineage>
        <taxon>Bacteria</taxon>
        <taxon>Bacillati</taxon>
        <taxon>Bacillota</taxon>
        <taxon>Clostridia</taxon>
        <taxon>Peptostreptococcales</taxon>
        <taxon>Natronincolaceae</taxon>
        <taxon>Alkaliphilus</taxon>
    </lineage>
</organism>
<gene>
    <name evidence="1" type="ORF">F8153_10250</name>
</gene>
<reference evidence="1 2" key="1">
    <citation type="submission" date="2019-10" db="EMBL/GenBank/DDBJ databases">
        <title>Alkaliphilus serpentinus sp. nov. and Alkaliphilus pronyensis sp. nov., two novel anaerobic alkaliphilic species isolated from the serpentinized-hosted hydrothermal field of the Prony Bay (New Caledonia).</title>
        <authorList>
            <person name="Postec A."/>
        </authorList>
    </citation>
    <scope>NUCLEOTIDE SEQUENCE [LARGE SCALE GENOMIC DNA]</scope>
    <source>
        <strain evidence="1 2">LacT</strain>
    </source>
</reference>